<dbReference type="RefSeq" id="WP_022550562.1">
    <property type="nucleotide sequence ID" value="NC_022528.1"/>
</dbReference>
<dbReference type="KEGG" id="vni:VIBNI_A1531"/>
<keyword evidence="1" id="KW-0732">Signal</keyword>
<dbReference type="Proteomes" id="UP000016895">
    <property type="component" value="Chromosome 1"/>
</dbReference>
<proteinExistence type="predicted"/>
<gene>
    <name evidence="2" type="ORF">VIBNI_A1531</name>
</gene>
<dbReference type="EMBL" id="FO203526">
    <property type="protein sequence ID" value="CCO57653.1"/>
    <property type="molecule type" value="Genomic_DNA"/>
</dbReference>
<feature type="signal peptide" evidence="1">
    <location>
        <begin position="1"/>
        <end position="18"/>
    </location>
</feature>
<keyword evidence="3" id="KW-1185">Reference proteome</keyword>
<organism evidence="2 3">
    <name type="scientific">Vibrio nigripulchritudo</name>
    <dbReference type="NCBI Taxonomy" id="28173"/>
    <lineage>
        <taxon>Bacteria</taxon>
        <taxon>Pseudomonadati</taxon>
        <taxon>Pseudomonadota</taxon>
        <taxon>Gammaproteobacteria</taxon>
        <taxon>Vibrionales</taxon>
        <taxon>Vibrionaceae</taxon>
        <taxon>Vibrio</taxon>
    </lineage>
</organism>
<feature type="chain" id="PRO_5004650300" evidence="1">
    <location>
        <begin position="19"/>
        <end position="111"/>
    </location>
</feature>
<sequence length="111" mass="12188">MRIVLLLLCFCVSISVSAGKGDGIITDVTLRAQDNIMLIRMDNYQSLADCVSWEHPFGMRYDSDVAKALYSMFLSAKATGERVRVVGTGECSRGTSGFEFIQEANIGPWGK</sequence>
<protein>
    <submittedName>
        <fullName evidence="2">Uncharacterized protein</fullName>
    </submittedName>
</protein>
<evidence type="ECO:0000313" key="2">
    <source>
        <dbReference type="EMBL" id="CCO57653.1"/>
    </source>
</evidence>
<name>U4KF68_9VIBR</name>
<evidence type="ECO:0000313" key="3">
    <source>
        <dbReference type="Proteomes" id="UP000016895"/>
    </source>
</evidence>
<dbReference type="PATRIC" id="fig|1260221.3.peg.1467"/>
<accession>U4KF68</accession>
<dbReference type="AlphaFoldDB" id="U4KF68"/>
<evidence type="ECO:0000256" key="1">
    <source>
        <dbReference type="SAM" id="SignalP"/>
    </source>
</evidence>
<dbReference type="OrthoDB" id="9864576at2"/>
<reference evidence="2 3" key="1">
    <citation type="journal article" date="2013" name="ISME J.">
        <title>Comparative genomics of pathogenic lineages of Vibrio nigripulchritudo identifies virulence-associated traits.</title>
        <authorList>
            <person name="Goudenege D."/>
            <person name="Labreuche Y."/>
            <person name="Krin E."/>
            <person name="Ansquer D."/>
            <person name="Mangenot S."/>
            <person name="Calteau A."/>
            <person name="Medigue C."/>
            <person name="Mazel D."/>
            <person name="Polz M.F."/>
            <person name="Le Roux F."/>
        </authorList>
    </citation>
    <scope>NUCLEOTIDE SEQUENCE [LARGE SCALE GENOMIC DNA]</scope>
    <source>
        <strain evidence="3">SnF1</strain>
    </source>
</reference>